<sequence>MCDADDEKEIGGMEPSIKNEESSEEDPEEDPEEEKEEPVEEDNPEDGIPATPSLPMYIDAEEDYQRYIEEMGRAPDHSPLRSIQASISDEPVNASNRQSVSHDGSSYNLSGVWQSQSSSPSS</sequence>
<evidence type="ECO:0000256" key="1">
    <source>
        <dbReference type="SAM" id="MobiDB-lite"/>
    </source>
</evidence>
<reference evidence="2 3" key="1">
    <citation type="journal article" date="2023" name="Plants (Basel)">
        <title>Bridging the Gap: Combining Genomics and Transcriptomics Approaches to Understand Stylosanthes scabra, an Orphan Legume from the Brazilian Caatinga.</title>
        <authorList>
            <person name="Ferreira-Neto J.R.C."/>
            <person name="da Silva M.D."/>
            <person name="Binneck E."/>
            <person name="de Melo N.F."/>
            <person name="da Silva R.H."/>
            <person name="de Melo A.L.T.M."/>
            <person name="Pandolfi V."/>
            <person name="Bustamante F.O."/>
            <person name="Brasileiro-Vidal A.C."/>
            <person name="Benko-Iseppon A.M."/>
        </authorList>
    </citation>
    <scope>NUCLEOTIDE SEQUENCE [LARGE SCALE GENOMIC DNA]</scope>
    <source>
        <tissue evidence="2">Leaves</tissue>
    </source>
</reference>
<accession>A0ABU6Y441</accession>
<organism evidence="2 3">
    <name type="scientific">Stylosanthes scabra</name>
    <dbReference type="NCBI Taxonomy" id="79078"/>
    <lineage>
        <taxon>Eukaryota</taxon>
        <taxon>Viridiplantae</taxon>
        <taxon>Streptophyta</taxon>
        <taxon>Embryophyta</taxon>
        <taxon>Tracheophyta</taxon>
        <taxon>Spermatophyta</taxon>
        <taxon>Magnoliopsida</taxon>
        <taxon>eudicotyledons</taxon>
        <taxon>Gunneridae</taxon>
        <taxon>Pentapetalae</taxon>
        <taxon>rosids</taxon>
        <taxon>fabids</taxon>
        <taxon>Fabales</taxon>
        <taxon>Fabaceae</taxon>
        <taxon>Papilionoideae</taxon>
        <taxon>50 kb inversion clade</taxon>
        <taxon>dalbergioids sensu lato</taxon>
        <taxon>Dalbergieae</taxon>
        <taxon>Pterocarpus clade</taxon>
        <taxon>Stylosanthes</taxon>
    </lineage>
</organism>
<feature type="compositionally biased region" description="Acidic residues" evidence="1">
    <location>
        <begin position="22"/>
        <end position="45"/>
    </location>
</feature>
<evidence type="ECO:0000313" key="3">
    <source>
        <dbReference type="Proteomes" id="UP001341840"/>
    </source>
</evidence>
<proteinExistence type="predicted"/>
<evidence type="ECO:0000313" key="2">
    <source>
        <dbReference type="EMBL" id="MED6203968.1"/>
    </source>
</evidence>
<feature type="compositionally biased region" description="Basic and acidic residues" evidence="1">
    <location>
        <begin position="63"/>
        <end position="79"/>
    </location>
</feature>
<name>A0ABU6Y441_9FABA</name>
<feature type="compositionally biased region" description="Polar residues" evidence="1">
    <location>
        <begin position="81"/>
        <end position="113"/>
    </location>
</feature>
<feature type="region of interest" description="Disordered" evidence="1">
    <location>
        <begin position="1"/>
        <end position="122"/>
    </location>
</feature>
<dbReference type="Proteomes" id="UP001341840">
    <property type="component" value="Unassembled WGS sequence"/>
</dbReference>
<gene>
    <name evidence="2" type="ORF">PIB30_004555</name>
</gene>
<dbReference type="EMBL" id="JASCZI010241664">
    <property type="protein sequence ID" value="MED6203968.1"/>
    <property type="molecule type" value="Genomic_DNA"/>
</dbReference>
<keyword evidence="3" id="KW-1185">Reference proteome</keyword>
<protein>
    <submittedName>
        <fullName evidence="2">Uncharacterized protein</fullName>
    </submittedName>
</protein>
<comment type="caution">
    <text evidence="2">The sequence shown here is derived from an EMBL/GenBank/DDBJ whole genome shotgun (WGS) entry which is preliminary data.</text>
</comment>